<feature type="region of interest" description="Disordered" evidence="1">
    <location>
        <begin position="294"/>
        <end position="415"/>
    </location>
</feature>
<dbReference type="EMBL" id="FNIE01000009">
    <property type="protein sequence ID" value="SDO41594.1"/>
    <property type="molecule type" value="Genomic_DNA"/>
</dbReference>
<reference evidence="3 4" key="1">
    <citation type="submission" date="2016-10" db="EMBL/GenBank/DDBJ databases">
        <authorList>
            <person name="de Groot N.N."/>
        </authorList>
    </citation>
    <scope>NUCLEOTIDE SEQUENCE [LARGE SCALE GENOMIC DNA]</scope>
    <source>
        <strain evidence="3 4">CGMCC 4.2022</strain>
    </source>
</reference>
<keyword evidence="2" id="KW-0472">Membrane</keyword>
<feature type="compositionally biased region" description="Low complexity" evidence="1">
    <location>
        <begin position="236"/>
        <end position="246"/>
    </location>
</feature>
<proteinExistence type="predicted"/>
<organism evidence="3 4">
    <name type="scientific">Actinacidiphila guanduensis</name>
    <dbReference type="NCBI Taxonomy" id="310781"/>
    <lineage>
        <taxon>Bacteria</taxon>
        <taxon>Bacillati</taxon>
        <taxon>Actinomycetota</taxon>
        <taxon>Actinomycetes</taxon>
        <taxon>Kitasatosporales</taxon>
        <taxon>Streptomycetaceae</taxon>
        <taxon>Actinacidiphila</taxon>
    </lineage>
</organism>
<feature type="compositionally biased region" description="Low complexity" evidence="1">
    <location>
        <begin position="322"/>
        <end position="361"/>
    </location>
</feature>
<feature type="compositionally biased region" description="Basic and acidic residues" evidence="1">
    <location>
        <begin position="393"/>
        <end position="402"/>
    </location>
</feature>
<evidence type="ECO:0000256" key="1">
    <source>
        <dbReference type="SAM" id="MobiDB-lite"/>
    </source>
</evidence>
<evidence type="ECO:0000313" key="4">
    <source>
        <dbReference type="Proteomes" id="UP000199341"/>
    </source>
</evidence>
<feature type="compositionally biased region" description="Basic and acidic residues" evidence="1">
    <location>
        <begin position="1"/>
        <end position="10"/>
    </location>
</feature>
<feature type="region of interest" description="Disordered" evidence="1">
    <location>
        <begin position="205"/>
        <end position="252"/>
    </location>
</feature>
<dbReference type="AlphaFoldDB" id="A0A1H0JD88"/>
<keyword evidence="4" id="KW-1185">Reference proteome</keyword>
<feature type="compositionally biased region" description="Low complexity" evidence="1">
    <location>
        <begin position="11"/>
        <end position="30"/>
    </location>
</feature>
<dbReference type="RefSeq" id="WP_093786201.1">
    <property type="nucleotide sequence ID" value="NZ_FNIE01000009.1"/>
</dbReference>
<dbReference type="Proteomes" id="UP000199341">
    <property type="component" value="Unassembled WGS sequence"/>
</dbReference>
<keyword evidence="2" id="KW-1133">Transmembrane helix</keyword>
<feature type="transmembrane region" description="Helical" evidence="2">
    <location>
        <begin position="179"/>
        <end position="198"/>
    </location>
</feature>
<feature type="compositionally biased region" description="Low complexity" evidence="1">
    <location>
        <begin position="373"/>
        <end position="392"/>
    </location>
</feature>
<feature type="compositionally biased region" description="Gly residues" evidence="1">
    <location>
        <begin position="226"/>
        <end position="235"/>
    </location>
</feature>
<keyword evidence="2" id="KW-0812">Transmembrane</keyword>
<feature type="compositionally biased region" description="Gly residues" evidence="1">
    <location>
        <begin position="362"/>
        <end position="372"/>
    </location>
</feature>
<sequence>MSDKGRRDGTRPGPRARPGLPGGRLPSRGGHWLTGQAAELLLTGGRVQLADAEAAEAVTRLARLLAAAGGQQELPGAGPQPAGRGLDPAREEAALAAFRAARSAAHAAEVGAAAVPAGPSGAAAAAAAASDGRRRTAWLLAGVRAPLHALSALFSAPRPLARTARTREQPVERRPLRTVLAATASVVALSGIAVAVALTTGRIGVPGHGSHPAPPAATRPPAADTPGGGAAGPGAGAPDPTTAAPPAAHPPAAGPSLHGYGTWCLPYAAPFGHAGCGKDTKRFGAGWGAPWYGPHGQDHGKGHEDGKGPSTGHKGGSGSSNGSGEDSKGTQDAQGDQGDQGDQGTKQGNAYGKANGKNGTAKGNGAGTGGTNGTKSSKGTGNSASKGNSGQDGKQDKGKDKGNGAGKKSTRAAVK</sequence>
<evidence type="ECO:0000256" key="2">
    <source>
        <dbReference type="SAM" id="Phobius"/>
    </source>
</evidence>
<name>A0A1H0JD88_9ACTN</name>
<feature type="compositionally biased region" description="Basic and acidic residues" evidence="1">
    <location>
        <begin position="296"/>
        <end position="307"/>
    </location>
</feature>
<accession>A0A1H0JD88</accession>
<feature type="region of interest" description="Disordered" evidence="1">
    <location>
        <begin position="1"/>
        <end position="31"/>
    </location>
</feature>
<gene>
    <name evidence="3" type="ORF">SAMN05216259_109335</name>
</gene>
<protein>
    <submittedName>
        <fullName evidence="3">Uncharacterized protein</fullName>
    </submittedName>
</protein>
<evidence type="ECO:0000313" key="3">
    <source>
        <dbReference type="EMBL" id="SDO41594.1"/>
    </source>
</evidence>